<evidence type="ECO:0000313" key="4">
    <source>
        <dbReference type="EMBL" id="RON37936.1"/>
    </source>
</evidence>
<dbReference type="GO" id="GO:0003700">
    <property type="term" value="F:DNA-binding transcription factor activity"/>
    <property type="evidence" value="ECO:0007669"/>
    <property type="project" value="TreeGrafter"/>
</dbReference>
<evidence type="ECO:0000259" key="3">
    <source>
        <dbReference type="PROSITE" id="PS50977"/>
    </source>
</evidence>
<dbReference type="PANTHER" id="PTHR30055:SF223">
    <property type="entry name" value="HTH-TYPE TRANSCRIPTIONAL REGULATOR UIDR"/>
    <property type="match status" value="1"/>
</dbReference>
<protein>
    <recommendedName>
        <fullName evidence="3">HTH tetR-type domain-containing protein</fullName>
    </recommendedName>
</protein>
<dbReference type="Gene3D" id="1.10.357.10">
    <property type="entry name" value="Tetracycline Repressor, domain 2"/>
    <property type="match status" value="1"/>
</dbReference>
<dbReference type="PANTHER" id="PTHR30055">
    <property type="entry name" value="HTH-TYPE TRANSCRIPTIONAL REGULATOR RUTR"/>
    <property type="match status" value="1"/>
</dbReference>
<dbReference type="SUPFAM" id="SSF46689">
    <property type="entry name" value="Homeodomain-like"/>
    <property type="match status" value="1"/>
</dbReference>
<feature type="DNA-binding region" description="H-T-H motif" evidence="2">
    <location>
        <begin position="23"/>
        <end position="42"/>
    </location>
</feature>
<dbReference type="InterPro" id="IPR050109">
    <property type="entry name" value="HTH-type_TetR-like_transc_reg"/>
</dbReference>
<organism evidence="4 5">
    <name type="scientific">Pseudomonas brassicacearum</name>
    <dbReference type="NCBI Taxonomy" id="930166"/>
    <lineage>
        <taxon>Bacteria</taxon>
        <taxon>Pseudomonadati</taxon>
        <taxon>Pseudomonadota</taxon>
        <taxon>Gammaproteobacteria</taxon>
        <taxon>Pseudomonadales</taxon>
        <taxon>Pseudomonadaceae</taxon>
        <taxon>Pseudomonas</taxon>
    </lineage>
</organism>
<proteinExistence type="predicted"/>
<sequence length="200" mass="22252">MLRHNTRLKALELFASRGFGQTGMRELAFHMGLSPGSLYNHIESKQTLLFELIEELYDCLVNGLAPISPAQGNASDRLHALLAVHIDLHRSKALHFLVAERELHCLDKDQAEVIQKLRTRYENRLVSLLAEIASMDITPQLAALAKSSVSLLNNLPSWFADDQLDSASRSQLMSSIVRASITGALEDMKCSTLLSDNRRA</sequence>
<feature type="domain" description="HTH tetR-type" evidence="3">
    <location>
        <begin position="1"/>
        <end position="60"/>
    </location>
</feature>
<dbReference type="PROSITE" id="PS50977">
    <property type="entry name" value="HTH_TETR_2"/>
    <property type="match status" value="1"/>
</dbReference>
<dbReference type="InterPro" id="IPR009057">
    <property type="entry name" value="Homeodomain-like_sf"/>
</dbReference>
<dbReference type="GO" id="GO:0000976">
    <property type="term" value="F:transcription cis-regulatory region binding"/>
    <property type="evidence" value="ECO:0007669"/>
    <property type="project" value="TreeGrafter"/>
</dbReference>
<dbReference type="EMBL" id="MOBO01000013">
    <property type="protein sequence ID" value="RON37936.1"/>
    <property type="molecule type" value="Genomic_DNA"/>
</dbReference>
<dbReference type="Proteomes" id="UP000286351">
    <property type="component" value="Unassembled WGS sequence"/>
</dbReference>
<evidence type="ECO:0000256" key="1">
    <source>
        <dbReference type="ARBA" id="ARBA00023125"/>
    </source>
</evidence>
<evidence type="ECO:0000313" key="5">
    <source>
        <dbReference type="Proteomes" id="UP000286351"/>
    </source>
</evidence>
<dbReference type="InterPro" id="IPR041490">
    <property type="entry name" value="KstR2_TetR_C"/>
</dbReference>
<gene>
    <name evidence="4" type="ORF">BK664_16125</name>
</gene>
<evidence type="ECO:0000256" key="2">
    <source>
        <dbReference type="PROSITE-ProRule" id="PRU00335"/>
    </source>
</evidence>
<comment type="caution">
    <text evidence="4">The sequence shown here is derived from an EMBL/GenBank/DDBJ whole genome shotgun (WGS) entry which is preliminary data.</text>
</comment>
<reference evidence="4 5" key="1">
    <citation type="submission" date="2016-10" db="EMBL/GenBank/DDBJ databases">
        <title>Comparative genome analysis of multiple Pseudomonas spp. focuses on biocontrol and plant growth promoting traits.</title>
        <authorList>
            <person name="Tao X.-Y."/>
            <person name="Taylor C.G."/>
        </authorList>
    </citation>
    <scope>NUCLEOTIDE SEQUENCE [LARGE SCALE GENOMIC DNA]</scope>
    <source>
        <strain evidence="4 5">38D4</strain>
    </source>
</reference>
<name>A0A423JJP7_9PSED</name>
<dbReference type="RefSeq" id="WP_123366626.1">
    <property type="nucleotide sequence ID" value="NZ_MOBO01000013.1"/>
</dbReference>
<dbReference type="InterPro" id="IPR001647">
    <property type="entry name" value="HTH_TetR"/>
</dbReference>
<dbReference type="Pfam" id="PF17932">
    <property type="entry name" value="TetR_C_24"/>
    <property type="match status" value="1"/>
</dbReference>
<dbReference type="AlphaFoldDB" id="A0A423JJP7"/>
<accession>A0A423JJP7</accession>
<keyword evidence="1 2" id="KW-0238">DNA-binding</keyword>
<dbReference type="Pfam" id="PF00440">
    <property type="entry name" value="TetR_N"/>
    <property type="match status" value="1"/>
</dbReference>